<sequence>MVYRYRAYVPPGARRQMMGHRQVINASAAKRPQKRTPDNFRDALDGDDDRSFNDDEDRYADGSRANDPPREGRWFWMHRDIGQFNEDGPVGVLSGTPADGQQMDVG</sequence>
<feature type="compositionally biased region" description="Basic and acidic residues" evidence="1">
    <location>
        <begin position="35"/>
        <end position="53"/>
    </location>
</feature>
<gene>
    <name evidence="2" type="ORF">BJ554DRAFT_1103</name>
</gene>
<keyword evidence="3" id="KW-1185">Reference proteome</keyword>
<evidence type="ECO:0000256" key="1">
    <source>
        <dbReference type="SAM" id="MobiDB-lite"/>
    </source>
</evidence>
<reference evidence="2 3" key="1">
    <citation type="journal article" name="Sci. Rep.">
        <title>Genome-scale phylogenetic analyses confirm Olpidium as the closest living zoosporic fungus to the non-flagellated, terrestrial fungi.</title>
        <authorList>
            <person name="Chang Y."/>
            <person name="Rochon D."/>
            <person name="Sekimoto S."/>
            <person name="Wang Y."/>
            <person name="Chovatia M."/>
            <person name="Sandor L."/>
            <person name="Salamov A."/>
            <person name="Grigoriev I.V."/>
            <person name="Stajich J.E."/>
            <person name="Spatafora J.W."/>
        </authorList>
    </citation>
    <scope>NUCLEOTIDE SEQUENCE [LARGE SCALE GENOMIC DNA]</scope>
    <source>
        <strain evidence="2">S191</strain>
    </source>
</reference>
<evidence type="ECO:0000313" key="3">
    <source>
        <dbReference type="Proteomes" id="UP000673691"/>
    </source>
</evidence>
<dbReference type="EMBL" id="JAEFCI010008160">
    <property type="protein sequence ID" value="KAG5458636.1"/>
    <property type="molecule type" value="Genomic_DNA"/>
</dbReference>
<dbReference type="Proteomes" id="UP000673691">
    <property type="component" value="Unassembled WGS sequence"/>
</dbReference>
<accession>A0A8H7ZSF9</accession>
<name>A0A8H7ZSF9_9FUNG</name>
<proteinExistence type="predicted"/>
<comment type="caution">
    <text evidence="2">The sequence shown here is derived from an EMBL/GenBank/DDBJ whole genome shotgun (WGS) entry which is preliminary data.</text>
</comment>
<evidence type="ECO:0000313" key="2">
    <source>
        <dbReference type="EMBL" id="KAG5458636.1"/>
    </source>
</evidence>
<feature type="region of interest" description="Disordered" evidence="1">
    <location>
        <begin position="86"/>
        <end position="106"/>
    </location>
</feature>
<protein>
    <submittedName>
        <fullName evidence="2">Uncharacterized protein</fullName>
    </submittedName>
</protein>
<dbReference type="AlphaFoldDB" id="A0A8H7ZSF9"/>
<organism evidence="2 3">
    <name type="scientific">Olpidium bornovanus</name>
    <dbReference type="NCBI Taxonomy" id="278681"/>
    <lineage>
        <taxon>Eukaryota</taxon>
        <taxon>Fungi</taxon>
        <taxon>Fungi incertae sedis</taxon>
        <taxon>Olpidiomycota</taxon>
        <taxon>Olpidiomycotina</taxon>
        <taxon>Olpidiomycetes</taxon>
        <taxon>Olpidiales</taxon>
        <taxon>Olpidiaceae</taxon>
        <taxon>Olpidium</taxon>
    </lineage>
</organism>
<feature type="region of interest" description="Disordered" evidence="1">
    <location>
        <begin position="26"/>
        <end position="72"/>
    </location>
</feature>